<comment type="subcellular location">
    <subcellularLocation>
        <location evidence="1">Cell membrane</location>
        <topology evidence="1">Multi-pass membrane protein</topology>
    </subcellularLocation>
</comment>
<dbReference type="Gene3D" id="3.30.1890.10">
    <property type="entry name" value="FepE-like"/>
    <property type="match status" value="2"/>
</dbReference>
<reference evidence="9 10" key="1">
    <citation type="submission" date="2019-09" db="EMBL/GenBank/DDBJ databases">
        <title>Genomic sequencing of 4 copper resistant soil isolates.</title>
        <authorList>
            <person name="Havryliuk O."/>
        </authorList>
    </citation>
    <scope>NUCLEOTIDE SEQUENCE [LARGE SCALE GENOMIC DNA]</scope>
    <source>
        <strain evidence="9 10">UKR4</strain>
    </source>
</reference>
<evidence type="ECO:0000256" key="2">
    <source>
        <dbReference type="ARBA" id="ARBA00022475"/>
    </source>
</evidence>
<dbReference type="EMBL" id="VWXT01000291">
    <property type="protein sequence ID" value="KAA6176852.1"/>
    <property type="molecule type" value="Genomic_DNA"/>
</dbReference>
<feature type="coiled-coil region" evidence="6">
    <location>
        <begin position="217"/>
        <end position="244"/>
    </location>
</feature>
<proteinExistence type="predicted"/>
<dbReference type="Pfam" id="PF02706">
    <property type="entry name" value="Wzz"/>
    <property type="match status" value="1"/>
</dbReference>
<dbReference type="Proteomes" id="UP000323909">
    <property type="component" value="Unassembled WGS sequence"/>
</dbReference>
<feature type="domain" description="Polysaccharide chain length determinant N-terminal" evidence="8">
    <location>
        <begin position="14"/>
        <end position="72"/>
    </location>
</feature>
<dbReference type="RefSeq" id="WP_150055542.1">
    <property type="nucleotide sequence ID" value="NZ_VWXT01000291.1"/>
</dbReference>
<evidence type="ECO:0000256" key="3">
    <source>
        <dbReference type="ARBA" id="ARBA00022692"/>
    </source>
</evidence>
<dbReference type="GO" id="GO:0005886">
    <property type="term" value="C:plasma membrane"/>
    <property type="evidence" value="ECO:0007669"/>
    <property type="project" value="UniProtKB-SubCell"/>
</dbReference>
<comment type="caution">
    <text evidence="9">The sequence shown here is derived from an EMBL/GenBank/DDBJ whole genome shotgun (WGS) entry which is preliminary data.</text>
</comment>
<dbReference type="InterPro" id="IPR003856">
    <property type="entry name" value="LPS_length_determ_N"/>
</dbReference>
<evidence type="ECO:0000313" key="10">
    <source>
        <dbReference type="Proteomes" id="UP000323909"/>
    </source>
</evidence>
<evidence type="ECO:0000256" key="1">
    <source>
        <dbReference type="ARBA" id="ARBA00004651"/>
    </source>
</evidence>
<accession>A0A5M8F5N0</accession>
<feature type="transmembrane region" description="Helical" evidence="7">
    <location>
        <begin position="31"/>
        <end position="49"/>
    </location>
</feature>
<dbReference type="PANTHER" id="PTHR32309">
    <property type="entry name" value="TYROSINE-PROTEIN KINASE"/>
    <property type="match status" value="1"/>
</dbReference>
<dbReference type="PANTHER" id="PTHR32309:SF13">
    <property type="entry name" value="FERRIC ENTEROBACTIN TRANSPORT PROTEIN FEPE"/>
    <property type="match status" value="1"/>
</dbReference>
<evidence type="ECO:0000256" key="4">
    <source>
        <dbReference type="ARBA" id="ARBA00022989"/>
    </source>
</evidence>
<gene>
    <name evidence="9" type="ORF">F3K53_17765</name>
</gene>
<keyword evidence="6" id="KW-0175">Coiled coil</keyword>
<keyword evidence="2" id="KW-1003">Cell membrane</keyword>
<name>A0A5M8F5N0_PSEVE</name>
<organism evidence="9 10">
    <name type="scientific">Pseudomonas veronii</name>
    <dbReference type="NCBI Taxonomy" id="76761"/>
    <lineage>
        <taxon>Bacteria</taxon>
        <taxon>Pseudomonadati</taxon>
        <taxon>Pseudomonadota</taxon>
        <taxon>Gammaproteobacteria</taxon>
        <taxon>Pseudomonadales</taxon>
        <taxon>Pseudomonadaceae</taxon>
        <taxon>Pseudomonas</taxon>
    </lineage>
</organism>
<keyword evidence="5 7" id="KW-0472">Membrane</keyword>
<dbReference type="AlphaFoldDB" id="A0A5M8F5N0"/>
<keyword evidence="3 7" id="KW-0812">Transmembrane</keyword>
<feature type="transmembrane region" description="Helical" evidence="7">
    <location>
        <begin position="394"/>
        <end position="418"/>
    </location>
</feature>
<sequence>MNNAPQLHRHLSSDEIDLFELFHAIWKRKKWLIGCTLFAGLLGVGYAYLAPQVYQVSSVLRPAAINELDALNRSEVYKLPPVDALAKVGARLESYEARLGFFRANPALFEAFQRPGESLEQSFEAFNKNAINLTLPDPKNVDALNGAIRLEMQYPQGVDGVAILNGFVDYAIKLEREQVSADLKVIVNNRLNEIKGKIDAARANYETDKQSKIARLLEADKLKRAQLEDELSALRLQMKVERSNRLVELAEAISIAKSIGIKSPTTPSAMGAAASRGSSQVMRTEVNNQKIPLYFMGTDVLEAERTALEQRTNDDFTDGRVAEIGKKLRMLDVNREVEVLKSRSKEDIFLRDVEPLWAEEARLRGLDIDMSRLKLVTVDRLAQTPLSPIKPFKAIIIGLSLVAGLMLGALIALIGHFVQARRENGPFPMPDRHLPHPQKHTH</sequence>
<evidence type="ECO:0000313" key="9">
    <source>
        <dbReference type="EMBL" id="KAA6176852.1"/>
    </source>
</evidence>
<evidence type="ECO:0000256" key="7">
    <source>
        <dbReference type="SAM" id="Phobius"/>
    </source>
</evidence>
<protein>
    <submittedName>
        <fullName evidence="9">Chain-length determining protein</fullName>
    </submittedName>
</protein>
<evidence type="ECO:0000256" key="6">
    <source>
        <dbReference type="SAM" id="Coils"/>
    </source>
</evidence>
<dbReference type="SUPFAM" id="SSF160355">
    <property type="entry name" value="Bacterial polysaccharide co-polymerase-like"/>
    <property type="match status" value="2"/>
</dbReference>
<evidence type="ECO:0000256" key="5">
    <source>
        <dbReference type="ARBA" id="ARBA00023136"/>
    </source>
</evidence>
<evidence type="ECO:0000259" key="8">
    <source>
        <dbReference type="Pfam" id="PF02706"/>
    </source>
</evidence>
<keyword evidence="4 7" id="KW-1133">Transmembrane helix</keyword>
<dbReference type="InterPro" id="IPR050445">
    <property type="entry name" value="Bact_polysacc_biosynth/exp"/>
</dbReference>
<dbReference type="GO" id="GO:0004713">
    <property type="term" value="F:protein tyrosine kinase activity"/>
    <property type="evidence" value="ECO:0007669"/>
    <property type="project" value="TreeGrafter"/>
</dbReference>